<feature type="compositionally biased region" description="Polar residues" evidence="1">
    <location>
        <begin position="104"/>
        <end position="113"/>
    </location>
</feature>
<gene>
    <name evidence="2" type="ORF">DM01DRAFT_1330816</name>
</gene>
<protein>
    <submittedName>
        <fullName evidence="2">Uncharacterized protein</fullName>
    </submittedName>
</protein>
<dbReference type="Proteomes" id="UP000242146">
    <property type="component" value="Unassembled WGS sequence"/>
</dbReference>
<dbReference type="EMBL" id="MCGT01000001">
    <property type="protein sequence ID" value="ORX62689.1"/>
    <property type="molecule type" value="Genomic_DNA"/>
</dbReference>
<organism evidence="2 3">
    <name type="scientific">Hesseltinella vesiculosa</name>
    <dbReference type="NCBI Taxonomy" id="101127"/>
    <lineage>
        <taxon>Eukaryota</taxon>
        <taxon>Fungi</taxon>
        <taxon>Fungi incertae sedis</taxon>
        <taxon>Mucoromycota</taxon>
        <taxon>Mucoromycotina</taxon>
        <taxon>Mucoromycetes</taxon>
        <taxon>Mucorales</taxon>
        <taxon>Cunninghamellaceae</taxon>
        <taxon>Hesseltinella</taxon>
    </lineage>
</organism>
<feature type="region of interest" description="Disordered" evidence="1">
    <location>
        <begin position="1"/>
        <end position="23"/>
    </location>
</feature>
<feature type="region of interest" description="Disordered" evidence="1">
    <location>
        <begin position="414"/>
        <end position="441"/>
    </location>
</feature>
<evidence type="ECO:0000256" key="1">
    <source>
        <dbReference type="SAM" id="MobiDB-lite"/>
    </source>
</evidence>
<evidence type="ECO:0000313" key="3">
    <source>
        <dbReference type="Proteomes" id="UP000242146"/>
    </source>
</evidence>
<evidence type="ECO:0000313" key="2">
    <source>
        <dbReference type="EMBL" id="ORX62689.1"/>
    </source>
</evidence>
<feature type="compositionally biased region" description="Basic residues" evidence="1">
    <location>
        <begin position="414"/>
        <end position="431"/>
    </location>
</feature>
<proteinExistence type="predicted"/>
<name>A0A1X2GX70_9FUNG</name>
<feature type="region of interest" description="Disordered" evidence="1">
    <location>
        <begin position="100"/>
        <end position="146"/>
    </location>
</feature>
<reference evidence="2 3" key="1">
    <citation type="submission" date="2016-07" db="EMBL/GenBank/DDBJ databases">
        <title>Pervasive Adenine N6-methylation of Active Genes in Fungi.</title>
        <authorList>
            <consortium name="DOE Joint Genome Institute"/>
            <person name="Mondo S.J."/>
            <person name="Dannebaum R.O."/>
            <person name="Kuo R.C."/>
            <person name="Labutti K."/>
            <person name="Haridas S."/>
            <person name="Kuo A."/>
            <person name="Salamov A."/>
            <person name="Ahrendt S.R."/>
            <person name="Lipzen A."/>
            <person name="Sullivan W."/>
            <person name="Andreopoulos W.B."/>
            <person name="Clum A."/>
            <person name="Lindquist E."/>
            <person name="Daum C."/>
            <person name="Ramamoorthy G.K."/>
            <person name="Gryganskyi A."/>
            <person name="Culley D."/>
            <person name="Magnuson J.K."/>
            <person name="James T.Y."/>
            <person name="O'Malley M.A."/>
            <person name="Stajich J.E."/>
            <person name="Spatafora J.W."/>
            <person name="Visel A."/>
            <person name="Grigoriev I.V."/>
        </authorList>
    </citation>
    <scope>NUCLEOTIDE SEQUENCE [LARGE SCALE GENOMIC DNA]</scope>
    <source>
        <strain evidence="2 3">NRRL 3301</strain>
    </source>
</reference>
<dbReference type="AlphaFoldDB" id="A0A1X2GX70"/>
<dbReference type="OrthoDB" id="2252305at2759"/>
<sequence length="441" mass="50390">MTGSVKPDNQPLTLNNSKGEVSIVSPAPVASPRQEPSNQAILPTQPPTFQLLLSHGEVFDTTHLMPASTRCTVCRDVNGKLVFYRPSAIPLHSLLQLQDDIDSPPTNLPTANEPTGLDPAHLGTPLSPPASHDSAEPPNDSVEPLMIPKQHQPHVTLYDATNHAPLWSLWQQAWESITFVCRQLAPRAQTTTITTTTFTFAWEDEPTDEHREVIRKEYQWHMIAQPDASLDLYCTHQNRPIALLTKQASRLLFYSTDNNPFRQTDALQWEAFLTLSGLLLYDLITSQWRSLGGNPEALHWMIQRQHQAADLTHIPPAALSPTSPPPVMQSSFLYHQQSPPSHHPDMTPKLDDDDDDMSYHQRWSTTSMKSLELDPGCMQCWWGSHCWWSVFPCCMPGGWCDRLWIKWRGQLKHRHHHPRHPDHRHRSRITRRMQGWQQQEE</sequence>
<keyword evidence="3" id="KW-1185">Reference proteome</keyword>
<feature type="region of interest" description="Disordered" evidence="1">
    <location>
        <begin position="334"/>
        <end position="357"/>
    </location>
</feature>
<comment type="caution">
    <text evidence="2">The sequence shown here is derived from an EMBL/GenBank/DDBJ whole genome shotgun (WGS) entry which is preliminary data.</text>
</comment>
<feature type="compositionally biased region" description="Polar residues" evidence="1">
    <location>
        <begin position="10"/>
        <end position="19"/>
    </location>
</feature>
<accession>A0A1X2GX70</accession>